<protein>
    <submittedName>
        <fullName evidence="1">Uncharacterized protein</fullName>
    </submittedName>
</protein>
<proteinExistence type="predicted"/>
<organism evidence="1 2">
    <name type="scientific">Agathobacter rectalis</name>
    <dbReference type="NCBI Taxonomy" id="39491"/>
    <lineage>
        <taxon>Bacteria</taxon>
        <taxon>Bacillati</taxon>
        <taxon>Bacillota</taxon>
        <taxon>Clostridia</taxon>
        <taxon>Lachnospirales</taxon>
        <taxon>Lachnospiraceae</taxon>
        <taxon>Agathobacter</taxon>
    </lineage>
</organism>
<sequence>MTIKELTETINNYDDIEVYYPLSTGRHYPNYFHTDNCKLVDNYNELSQVGFYELMGENEYNNTLLANSDISADFADWYGSSNAKVLCIMLS</sequence>
<reference evidence="1 2" key="2">
    <citation type="submission" date="2019-09" db="EMBL/GenBank/DDBJ databases">
        <title>Strain-level analysis of Eubacterium rectale using genomes from metagenomes.</title>
        <authorList>
            <person name="Karcher N."/>
            <person name="Segata N."/>
        </authorList>
    </citation>
    <scope>NUCLEOTIDE SEQUENCE [LARGE SCALE GENOMIC DNA]</scope>
    <source>
        <strain evidence="1 2">L2-21</strain>
    </source>
</reference>
<dbReference type="AlphaFoldDB" id="A0A5S4VRR8"/>
<comment type="caution">
    <text evidence="1">The sequence shown here is derived from an EMBL/GenBank/DDBJ whole genome shotgun (WGS) entry which is preliminary data.</text>
</comment>
<dbReference type="EMBL" id="VSTG01000013">
    <property type="protein sequence ID" value="TYL57146.1"/>
    <property type="molecule type" value="Genomic_DNA"/>
</dbReference>
<name>A0A5S4VRR8_9FIRM</name>
<accession>A0A5S4VRR8</accession>
<dbReference type="Proteomes" id="UP000324325">
    <property type="component" value="Unassembled WGS sequence"/>
</dbReference>
<evidence type="ECO:0000313" key="1">
    <source>
        <dbReference type="EMBL" id="TYL57146.1"/>
    </source>
</evidence>
<reference evidence="1 2" key="1">
    <citation type="submission" date="2019-08" db="EMBL/GenBank/DDBJ databases">
        <authorList>
            <person name="Duncan S."/>
            <person name="Walker A."/>
        </authorList>
    </citation>
    <scope>NUCLEOTIDE SEQUENCE [LARGE SCALE GENOMIC DNA]</scope>
    <source>
        <strain evidence="1 2">L2-21</strain>
    </source>
</reference>
<gene>
    <name evidence="1" type="ORF">FYL37_10425</name>
</gene>
<evidence type="ECO:0000313" key="2">
    <source>
        <dbReference type="Proteomes" id="UP000324325"/>
    </source>
</evidence>
<dbReference type="RefSeq" id="WP_148885356.1">
    <property type="nucleotide sequence ID" value="NZ_VSTG01000013.1"/>
</dbReference>